<protein>
    <recommendedName>
        <fullName evidence="3">Peptidase S1 domain-containing protein</fullName>
    </recommendedName>
</protein>
<dbReference type="Gene3D" id="2.40.10.10">
    <property type="entry name" value="Trypsin-like serine proteases"/>
    <property type="match status" value="1"/>
</dbReference>
<feature type="transmembrane region" description="Helical" evidence="2">
    <location>
        <begin position="452"/>
        <end position="476"/>
    </location>
</feature>
<dbReference type="SUPFAM" id="SSF50494">
    <property type="entry name" value="Trypsin-like serine proteases"/>
    <property type="match status" value="1"/>
</dbReference>
<accession>A0A9W7XJ51</accession>
<evidence type="ECO:0000256" key="1">
    <source>
        <dbReference type="SAM" id="MobiDB-lite"/>
    </source>
</evidence>
<keyword evidence="2" id="KW-0472">Membrane</keyword>
<feature type="region of interest" description="Disordered" evidence="1">
    <location>
        <begin position="632"/>
        <end position="655"/>
    </location>
</feature>
<dbReference type="InterPro" id="IPR009003">
    <property type="entry name" value="Peptidase_S1_PA"/>
</dbReference>
<dbReference type="Pfam" id="PF00089">
    <property type="entry name" value="Trypsin"/>
    <property type="match status" value="1"/>
</dbReference>
<dbReference type="AlphaFoldDB" id="A0A9W7XJ51"/>
<organism evidence="4 5">
    <name type="scientific">Coemansia asiatica</name>
    <dbReference type="NCBI Taxonomy" id="1052880"/>
    <lineage>
        <taxon>Eukaryota</taxon>
        <taxon>Fungi</taxon>
        <taxon>Fungi incertae sedis</taxon>
        <taxon>Zoopagomycota</taxon>
        <taxon>Kickxellomycotina</taxon>
        <taxon>Kickxellomycetes</taxon>
        <taxon>Kickxellales</taxon>
        <taxon>Kickxellaceae</taxon>
        <taxon>Coemansia</taxon>
    </lineage>
</organism>
<feature type="compositionally biased region" description="Polar residues" evidence="1">
    <location>
        <begin position="640"/>
        <end position="655"/>
    </location>
</feature>
<sequence>MHISEPTSWPSGISAIVLNKRVSNSDPRSPDNYRGAVLVVNGSQTSCEFAVINNSYSFIAANCVADNSGNVDTSKVFQIYFNDVGNQSPVKATISNSQIHIHPNYNPSTFANNIAVVSYSGVPDGWRSSIAISPAEWQGREFIRRYMTSVNNMSWAPPIIDGLKHSSTQCAIYSGLYAANTDSMFCTTSNLPAMFGAQCSIPYSLSYGYTNDQIAPAAIYSHTIYFGNNLCDDSGKKRLHLYTLLQNYIAFAESIAGYQLSVLPDHHDRGYNMDPNFKMNEPSFGTVDSAKTYASNLFIQVNTDVAVEASGSSISNNSGNSNGSSNDSSNNSGSNSNSNSNNSNSDQNGGNSANPTATTNNSDGQSIANNDMTDANSDGFADDLFVADGETFSDTGLYTLTQTISGHPTVMVVTATRVAITGVHATSGPNSSDTKTAASAEESEGGGNGKKVGIAVSMTLLALILIIGGIFGARWYRRRKINNRWSRTVVQQMVESQTVENEIGISDQTRFDLPAYRNHQRTQFIAAGANTPRMRLDNGAEGTAVFTATINPSDIHIHPDFDSTTMANNVAVDDTKAQSSMTELDSGIYGYGRLSYNQAMIIGISAPPFQRRELLEIPGTRDIEPPTTYQLGSGHVPSWRESNAFSSNRQNRNVV</sequence>
<feature type="compositionally biased region" description="Polar residues" evidence="1">
    <location>
        <begin position="363"/>
        <end position="374"/>
    </location>
</feature>
<keyword evidence="5" id="KW-1185">Reference proteome</keyword>
<comment type="caution">
    <text evidence="4">The sequence shown here is derived from an EMBL/GenBank/DDBJ whole genome shotgun (WGS) entry which is preliminary data.</text>
</comment>
<keyword evidence="2" id="KW-0812">Transmembrane</keyword>
<dbReference type="Proteomes" id="UP001145021">
    <property type="component" value="Unassembled WGS sequence"/>
</dbReference>
<evidence type="ECO:0000313" key="4">
    <source>
        <dbReference type="EMBL" id="KAJ1645735.1"/>
    </source>
</evidence>
<gene>
    <name evidence="4" type="ORF">LPJ64_002712</name>
</gene>
<feature type="region of interest" description="Disordered" evidence="1">
    <location>
        <begin position="424"/>
        <end position="449"/>
    </location>
</feature>
<name>A0A9W7XJ51_9FUNG</name>
<evidence type="ECO:0000256" key="2">
    <source>
        <dbReference type="SAM" id="Phobius"/>
    </source>
</evidence>
<evidence type="ECO:0000313" key="5">
    <source>
        <dbReference type="Proteomes" id="UP001145021"/>
    </source>
</evidence>
<dbReference type="InterPro" id="IPR001254">
    <property type="entry name" value="Trypsin_dom"/>
</dbReference>
<feature type="domain" description="Peptidase S1" evidence="3">
    <location>
        <begin position="40"/>
        <end position="135"/>
    </location>
</feature>
<dbReference type="EMBL" id="JANBOH010000091">
    <property type="protein sequence ID" value="KAJ1645735.1"/>
    <property type="molecule type" value="Genomic_DNA"/>
</dbReference>
<feature type="region of interest" description="Disordered" evidence="1">
    <location>
        <begin position="310"/>
        <end position="374"/>
    </location>
</feature>
<evidence type="ECO:0000259" key="3">
    <source>
        <dbReference type="Pfam" id="PF00089"/>
    </source>
</evidence>
<dbReference type="InterPro" id="IPR043504">
    <property type="entry name" value="Peptidase_S1_PA_chymotrypsin"/>
</dbReference>
<feature type="compositionally biased region" description="Polar residues" evidence="1">
    <location>
        <begin position="427"/>
        <end position="436"/>
    </location>
</feature>
<feature type="compositionally biased region" description="Low complexity" evidence="1">
    <location>
        <begin position="310"/>
        <end position="362"/>
    </location>
</feature>
<dbReference type="GO" id="GO:0006508">
    <property type="term" value="P:proteolysis"/>
    <property type="evidence" value="ECO:0007669"/>
    <property type="project" value="InterPro"/>
</dbReference>
<proteinExistence type="predicted"/>
<reference evidence="4" key="1">
    <citation type="submission" date="2022-07" db="EMBL/GenBank/DDBJ databases">
        <title>Phylogenomic reconstructions and comparative analyses of Kickxellomycotina fungi.</title>
        <authorList>
            <person name="Reynolds N.K."/>
            <person name="Stajich J.E."/>
            <person name="Barry K."/>
            <person name="Grigoriev I.V."/>
            <person name="Crous P."/>
            <person name="Smith M.E."/>
        </authorList>
    </citation>
    <scope>NUCLEOTIDE SEQUENCE</scope>
    <source>
        <strain evidence="4">NBRC 105413</strain>
    </source>
</reference>
<keyword evidence="2" id="KW-1133">Transmembrane helix</keyword>
<dbReference type="GO" id="GO:0004252">
    <property type="term" value="F:serine-type endopeptidase activity"/>
    <property type="evidence" value="ECO:0007669"/>
    <property type="project" value="InterPro"/>
</dbReference>